<dbReference type="InterPro" id="IPR051313">
    <property type="entry name" value="Bact_iron-sidero_bind"/>
</dbReference>
<sequence length="300" mass="32611">MKRTATRLCSRRSVLAGAAWLLAARPLHALAAAAVPRVACVDWAMLETAMALGVTPVAATELLQFRRFAVEPVIPEKVADLGLRGAPNLELLYLQRPELILSSPFYASQQAALEAIAPVLSLPFYLPGEPPFAKALAAVEQVAARLGVPDQGRTVLAEADARLEGYRQRLARFADRPFHLINIGDARHFRAFGADSMFGDVLQRLGLENAWTDQSRFSFAAPVPLEMLAARPQARIVIVSEVPVEARGGFEGSMIWKMLEPVREDRVIRLANINPYGGITAGLRFARLLTQALEAGGEPA</sequence>
<evidence type="ECO:0000313" key="9">
    <source>
        <dbReference type="Proteomes" id="UP000064921"/>
    </source>
</evidence>
<dbReference type="SUPFAM" id="SSF53807">
    <property type="entry name" value="Helical backbone' metal receptor"/>
    <property type="match status" value="1"/>
</dbReference>
<dbReference type="InterPro" id="IPR002491">
    <property type="entry name" value="ABC_transptr_periplasmic_BD"/>
</dbReference>
<dbReference type="PANTHER" id="PTHR30532:SF1">
    <property type="entry name" value="IRON(3+)-HYDROXAMATE-BINDING PROTEIN FHUD"/>
    <property type="match status" value="1"/>
</dbReference>
<keyword evidence="3" id="KW-0813">Transport</keyword>
<evidence type="ECO:0000256" key="2">
    <source>
        <dbReference type="ARBA" id="ARBA00008814"/>
    </source>
</evidence>
<keyword evidence="5 6" id="KW-0732">Signal</keyword>
<feature type="signal peptide" evidence="6">
    <location>
        <begin position="1"/>
        <end position="29"/>
    </location>
</feature>
<dbReference type="Gene3D" id="3.40.50.1980">
    <property type="entry name" value="Nitrogenase molybdenum iron protein domain"/>
    <property type="match status" value="2"/>
</dbReference>
<protein>
    <submittedName>
        <fullName evidence="8">Amino acid ABC transporter substrate-binding protein</fullName>
    </submittedName>
</protein>
<evidence type="ECO:0000256" key="6">
    <source>
        <dbReference type="SAM" id="SignalP"/>
    </source>
</evidence>
<accession>A0A0U3NM04</accession>
<reference evidence="8 9" key="1">
    <citation type="submission" date="2015-10" db="EMBL/GenBank/DDBJ databases">
        <title>The world's first case of liver abscess caused by Pannonibacter phragmitetus.</title>
        <authorList>
            <person name="Ming D."/>
            <person name="Wang M."/>
            <person name="Zhou Y."/>
            <person name="Jiang T."/>
            <person name="Hu S."/>
        </authorList>
    </citation>
    <scope>NUCLEOTIDE SEQUENCE [LARGE SCALE GENOMIC DNA]</scope>
    <source>
        <strain evidence="8 9">31801</strain>
        <plasmid evidence="9">Plasmid p.p-1</plasmid>
    </source>
</reference>
<proteinExistence type="inferred from homology"/>
<feature type="chain" id="PRO_5006842547" evidence="6">
    <location>
        <begin position="30"/>
        <end position="300"/>
    </location>
</feature>
<gene>
    <name evidence="8" type="ORF">APZ00_25640</name>
</gene>
<feature type="domain" description="Fe/B12 periplasmic-binding" evidence="7">
    <location>
        <begin position="37"/>
        <end position="300"/>
    </location>
</feature>
<dbReference type="GO" id="GO:1901678">
    <property type="term" value="P:iron coordination entity transport"/>
    <property type="evidence" value="ECO:0007669"/>
    <property type="project" value="UniProtKB-ARBA"/>
</dbReference>
<comment type="subcellular location">
    <subcellularLocation>
        <location evidence="1">Cell envelope</location>
    </subcellularLocation>
</comment>
<keyword evidence="4" id="KW-0410">Iron transport</keyword>
<evidence type="ECO:0000313" key="8">
    <source>
        <dbReference type="EMBL" id="ALV30656.1"/>
    </source>
</evidence>
<evidence type="ECO:0000256" key="4">
    <source>
        <dbReference type="ARBA" id="ARBA00022496"/>
    </source>
</evidence>
<geneLocation type="plasmid" evidence="8 9">
    <name>p.p-1</name>
</geneLocation>
<organism evidence="8 9">
    <name type="scientific">Pannonibacter phragmitetus</name>
    <dbReference type="NCBI Taxonomy" id="121719"/>
    <lineage>
        <taxon>Bacteria</taxon>
        <taxon>Pseudomonadati</taxon>
        <taxon>Pseudomonadota</taxon>
        <taxon>Alphaproteobacteria</taxon>
        <taxon>Hyphomicrobiales</taxon>
        <taxon>Stappiaceae</taxon>
        <taxon>Pannonibacter</taxon>
    </lineage>
</organism>
<dbReference type="PANTHER" id="PTHR30532">
    <property type="entry name" value="IRON III DICITRATE-BINDING PERIPLASMIC PROTEIN"/>
    <property type="match status" value="1"/>
</dbReference>
<evidence type="ECO:0000256" key="1">
    <source>
        <dbReference type="ARBA" id="ARBA00004196"/>
    </source>
</evidence>
<evidence type="ECO:0000256" key="3">
    <source>
        <dbReference type="ARBA" id="ARBA00022448"/>
    </source>
</evidence>
<dbReference type="GO" id="GO:0030288">
    <property type="term" value="C:outer membrane-bounded periplasmic space"/>
    <property type="evidence" value="ECO:0007669"/>
    <property type="project" value="TreeGrafter"/>
</dbReference>
<dbReference type="PROSITE" id="PS51318">
    <property type="entry name" value="TAT"/>
    <property type="match status" value="1"/>
</dbReference>
<dbReference type="RefSeq" id="WP_058901158.1">
    <property type="nucleotide sequence ID" value="NZ_CP013069.1"/>
</dbReference>
<dbReference type="InterPro" id="IPR006311">
    <property type="entry name" value="TAT_signal"/>
</dbReference>
<dbReference type="AlphaFoldDB" id="A0A0U3NM04"/>
<dbReference type="PRINTS" id="PR01715">
    <property type="entry name" value="FERRIBNDNGPP"/>
</dbReference>
<evidence type="ECO:0000259" key="7">
    <source>
        <dbReference type="PROSITE" id="PS50983"/>
    </source>
</evidence>
<name>A0A0U3NM04_9HYPH</name>
<dbReference type="Pfam" id="PF01497">
    <property type="entry name" value="Peripla_BP_2"/>
    <property type="match status" value="1"/>
</dbReference>
<dbReference type="CDD" id="cd01146">
    <property type="entry name" value="FhuD"/>
    <property type="match status" value="1"/>
</dbReference>
<keyword evidence="4" id="KW-0406">Ion transport</keyword>
<keyword evidence="9" id="KW-1185">Reference proteome</keyword>
<keyword evidence="4" id="KW-0408">Iron</keyword>
<dbReference type="Proteomes" id="UP000064921">
    <property type="component" value="Plasmid p.p-1"/>
</dbReference>
<dbReference type="PROSITE" id="PS50983">
    <property type="entry name" value="FE_B12_PBP"/>
    <property type="match status" value="1"/>
</dbReference>
<keyword evidence="8" id="KW-0614">Plasmid</keyword>
<comment type="similarity">
    <text evidence="2">Belongs to the bacterial solute-binding protein 8 family.</text>
</comment>
<dbReference type="EMBL" id="CP013069">
    <property type="protein sequence ID" value="ALV30656.1"/>
    <property type="molecule type" value="Genomic_DNA"/>
</dbReference>
<evidence type="ECO:0000256" key="5">
    <source>
        <dbReference type="ARBA" id="ARBA00022729"/>
    </source>
</evidence>
<dbReference type="KEGG" id="pphr:APZ00_25640"/>